<protein>
    <submittedName>
        <fullName evidence="1">Uncharacterized protein</fullName>
    </submittedName>
</protein>
<reference evidence="1 2" key="1">
    <citation type="submission" date="2018-07" db="EMBL/GenBank/DDBJ databases">
        <title>Genome sequencing of rice bacterial endophytes.</title>
        <authorList>
            <person name="Venturi V."/>
        </authorList>
    </citation>
    <scope>NUCLEOTIDE SEQUENCE [LARGE SCALE GENOMIC DNA]</scope>
    <source>
        <strain evidence="1 2">AG1002</strain>
    </source>
</reference>
<comment type="caution">
    <text evidence="1">The sequence shown here is derived from an EMBL/GenBank/DDBJ whole genome shotgun (WGS) entry which is preliminary data.</text>
</comment>
<name>A0A3D9EXJ8_ECTOL</name>
<gene>
    <name evidence="1" type="ORF">DFO60_1471</name>
</gene>
<evidence type="ECO:0000313" key="1">
    <source>
        <dbReference type="EMBL" id="RED06965.1"/>
    </source>
</evidence>
<dbReference type="EMBL" id="QRDL01000002">
    <property type="protein sequence ID" value="RED06965.1"/>
    <property type="molecule type" value="Genomic_DNA"/>
</dbReference>
<accession>A0A3D9EXJ8</accession>
<organism evidence="1 2">
    <name type="scientific">Ectopseudomonas oleovorans</name>
    <name type="common">Pseudomonas oleovorans</name>
    <dbReference type="NCBI Taxonomy" id="301"/>
    <lineage>
        <taxon>Bacteria</taxon>
        <taxon>Pseudomonadati</taxon>
        <taxon>Pseudomonadota</taxon>
        <taxon>Gammaproteobacteria</taxon>
        <taxon>Pseudomonadales</taxon>
        <taxon>Pseudomonadaceae</taxon>
        <taxon>Ectopseudomonas</taxon>
    </lineage>
</organism>
<evidence type="ECO:0000313" key="2">
    <source>
        <dbReference type="Proteomes" id="UP000256988"/>
    </source>
</evidence>
<proteinExistence type="predicted"/>
<dbReference type="RefSeq" id="WP_115945607.1">
    <property type="nucleotide sequence ID" value="NZ_QRDL01000002.1"/>
</dbReference>
<dbReference type="Proteomes" id="UP000256988">
    <property type="component" value="Unassembled WGS sequence"/>
</dbReference>
<sequence>MRDFKPEDLALVTGCRVSPHLIGSTVELWFRAEPGEDFIGPDGKWWFSSSNTPAWIVFVNSDRDWAFVAEHHLMPLGRDFAPVRQGEKELGHA</sequence>
<dbReference type="AlphaFoldDB" id="A0A3D9EXJ8"/>